<evidence type="ECO:0000256" key="1">
    <source>
        <dbReference type="SAM" id="MobiDB-lite"/>
    </source>
</evidence>
<name>A0A0A9TG24_ARUDO</name>
<feature type="region of interest" description="Disordered" evidence="1">
    <location>
        <begin position="1"/>
        <end position="39"/>
    </location>
</feature>
<accession>A0A0A9TG24</accession>
<dbReference type="AlphaFoldDB" id="A0A0A9TG24"/>
<organism evidence="2">
    <name type="scientific">Arundo donax</name>
    <name type="common">Giant reed</name>
    <name type="synonym">Donax arundinaceus</name>
    <dbReference type="NCBI Taxonomy" id="35708"/>
    <lineage>
        <taxon>Eukaryota</taxon>
        <taxon>Viridiplantae</taxon>
        <taxon>Streptophyta</taxon>
        <taxon>Embryophyta</taxon>
        <taxon>Tracheophyta</taxon>
        <taxon>Spermatophyta</taxon>
        <taxon>Magnoliopsida</taxon>
        <taxon>Liliopsida</taxon>
        <taxon>Poales</taxon>
        <taxon>Poaceae</taxon>
        <taxon>PACMAD clade</taxon>
        <taxon>Arundinoideae</taxon>
        <taxon>Arundineae</taxon>
        <taxon>Arundo</taxon>
    </lineage>
</organism>
<reference evidence="2" key="1">
    <citation type="submission" date="2014-09" db="EMBL/GenBank/DDBJ databases">
        <authorList>
            <person name="Magalhaes I.L.F."/>
            <person name="Oliveira U."/>
            <person name="Santos F.R."/>
            <person name="Vidigal T.H.D.A."/>
            <person name="Brescovit A.D."/>
            <person name="Santos A.J."/>
        </authorList>
    </citation>
    <scope>NUCLEOTIDE SEQUENCE</scope>
    <source>
        <tissue evidence="2">Shoot tissue taken approximately 20 cm above the soil surface</tissue>
    </source>
</reference>
<protein>
    <submittedName>
        <fullName evidence="2">Uncharacterized protein</fullName>
    </submittedName>
</protein>
<reference evidence="2" key="2">
    <citation type="journal article" date="2015" name="Data Brief">
        <title>Shoot transcriptome of the giant reed, Arundo donax.</title>
        <authorList>
            <person name="Barrero R.A."/>
            <person name="Guerrero F.D."/>
            <person name="Moolhuijzen P."/>
            <person name="Goolsby J.A."/>
            <person name="Tidwell J."/>
            <person name="Bellgard S.E."/>
            <person name="Bellgard M.I."/>
        </authorList>
    </citation>
    <scope>NUCLEOTIDE SEQUENCE</scope>
    <source>
        <tissue evidence="2">Shoot tissue taken approximately 20 cm above the soil surface</tissue>
    </source>
</reference>
<evidence type="ECO:0000313" key="2">
    <source>
        <dbReference type="EMBL" id="JAD42250.1"/>
    </source>
</evidence>
<proteinExistence type="predicted"/>
<dbReference type="EMBL" id="GBRH01255645">
    <property type="protein sequence ID" value="JAD42250.1"/>
    <property type="molecule type" value="Transcribed_RNA"/>
</dbReference>
<sequence>MFIRSHLKPNSTSHSCSSSIRTGRNKHQKRCITQYHPQV</sequence>